<dbReference type="PANTHER" id="PTHR28629">
    <property type="entry name" value="TRIOKINASE/FMN CYCLASE"/>
    <property type="match status" value="1"/>
</dbReference>
<evidence type="ECO:0000256" key="4">
    <source>
        <dbReference type="ARBA" id="ARBA00022840"/>
    </source>
</evidence>
<comment type="catalytic activity">
    <reaction evidence="6">
        <text>dihydroxyacetone + ATP = dihydroxyacetone phosphate + ADP + H(+)</text>
        <dbReference type="Rhea" id="RHEA:15773"/>
        <dbReference type="ChEBI" id="CHEBI:15378"/>
        <dbReference type="ChEBI" id="CHEBI:16016"/>
        <dbReference type="ChEBI" id="CHEBI:30616"/>
        <dbReference type="ChEBI" id="CHEBI:57642"/>
        <dbReference type="ChEBI" id="CHEBI:456216"/>
        <dbReference type="EC" id="2.7.1.29"/>
    </reaction>
</comment>
<dbReference type="eggNOG" id="KOG2426">
    <property type="taxonomic scope" value="Eukaryota"/>
</dbReference>
<organism evidence="9 10">
    <name type="scientific">Sphaerulina musiva (strain SO2202)</name>
    <name type="common">Poplar stem canker fungus</name>
    <name type="synonym">Septoria musiva</name>
    <dbReference type="NCBI Taxonomy" id="692275"/>
    <lineage>
        <taxon>Eukaryota</taxon>
        <taxon>Fungi</taxon>
        <taxon>Dikarya</taxon>
        <taxon>Ascomycota</taxon>
        <taxon>Pezizomycotina</taxon>
        <taxon>Dothideomycetes</taxon>
        <taxon>Dothideomycetidae</taxon>
        <taxon>Mycosphaerellales</taxon>
        <taxon>Mycosphaerellaceae</taxon>
        <taxon>Sphaerulina</taxon>
    </lineage>
</organism>
<feature type="compositionally biased region" description="Low complexity" evidence="7">
    <location>
        <begin position="305"/>
        <end position="316"/>
    </location>
</feature>
<protein>
    <submittedName>
        <fullName evidence="9">Dak phosphatase</fullName>
    </submittedName>
</protein>
<evidence type="ECO:0000259" key="8">
    <source>
        <dbReference type="PROSITE" id="PS51480"/>
    </source>
</evidence>
<dbReference type="Proteomes" id="UP000016931">
    <property type="component" value="Unassembled WGS sequence"/>
</dbReference>
<dbReference type="RefSeq" id="XP_016761899.1">
    <property type="nucleotide sequence ID" value="XM_016905260.1"/>
</dbReference>
<evidence type="ECO:0000313" key="10">
    <source>
        <dbReference type="Proteomes" id="UP000016931"/>
    </source>
</evidence>
<dbReference type="PANTHER" id="PTHR28629:SF4">
    <property type="entry name" value="TRIOKINASE_FMN CYCLASE"/>
    <property type="match status" value="1"/>
</dbReference>
<dbReference type="EMBL" id="KB456263">
    <property type="protein sequence ID" value="EMF13778.1"/>
    <property type="molecule type" value="Genomic_DNA"/>
</dbReference>
<dbReference type="Gene3D" id="1.25.40.340">
    <property type="match status" value="1"/>
</dbReference>
<keyword evidence="2" id="KW-0547">Nucleotide-binding</keyword>
<sequence length="516" mass="55611">MAIVVEQTLPFPSSTLDLENATRWTTLLPLIRPSLKTVRTPEGQDLVVNTARAAGNHVDIIAIGTGGNLSSKVLDSKHVTAIIITQHMGASAIRAADLPRVLESAGIQCPRGVVVVRAGKQRRLDVHQSDVLEFQTNGELEQDHVLQLLRTATETTRSDVRNISDMLQAFAAEAVTTNSKFHAVKTDGGPAVLHHDGVQVFEKAKNAVERDLKHLFQQLSPQSEDIVYSVHYSDVNGLSRLENYIIANDIASYLDCQEVRYTLSHSTILNHTDHARGFSMSVCPLPSHFIAAKPKPKAHQPIGATSGTTKTTKSLSPTTPKIVFEDASIRNRIENGCNAVINEELVITEYDTIVGDGDCGYTLRDGAKKVLSFIADKDLGQLPATLADLVAELEVNMGGTSGALYCIFLTALVSSLASEDSVAKALKQALEELCQYTNARVGDRTMMDALIPFVDTLVMEGDVELATAKAKQGVEGTKMLEAKLGRSSYLDESATRGVPDPGAYGLLVLLQGMASA</sequence>
<reference evidence="9 10" key="1">
    <citation type="journal article" date="2012" name="PLoS Pathog.">
        <title>Diverse lifestyles and strategies of plant pathogenesis encoded in the genomes of eighteen Dothideomycetes fungi.</title>
        <authorList>
            <person name="Ohm R.A."/>
            <person name="Feau N."/>
            <person name="Henrissat B."/>
            <person name="Schoch C.L."/>
            <person name="Horwitz B.A."/>
            <person name="Barry K.W."/>
            <person name="Condon B.J."/>
            <person name="Copeland A.C."/>
            <person name="Dhillon B."/>
            <person name="Glaser F."/>
            <person name="Hesse C.N."/>
            <person name="Kosti I."/>
            <person name="LaButti K."/>
            <person name="Lindquist E.A."/>
            <person name="Lucas S."/>
            <person name="Salamov A.A."/>
            <person name="Bradshaw R.E."/>
            <person name="Ciuffetti L."/>
            <person name="Hamelin R.C."/>
            <person name="Kema G.H.J."/>
            <person name="Lawrence C."/>
            <person name="Scott J.A."/>
            <person name="Spatafora J.W."/>
            <person name="Turgeon B.G."/>
            <person name="de Wit P.J.G.M."/>
            <person name="Zhong S."/>
            <person name="Goodwin S.B."/>
            <person name="Grigoriev I.V."/>
        </authorList>
    </citation>
    <scope>NUCLEOTIDE SEQUENCE [LARGE SCALE GENOMIC DNA]</scope>
    <source>
        <strain evidence="9 10">SO2202</strain>
    </source>
</reference>
<dbReference type="GO" id="GO:0005524">
    <property type="term" value="F:ATP binding"/>
    <property type="evidence" value="ECO:0007669"/>
    <property type="project" value="UniProtKB-KW"/>
</dbReference>
<dbReference type="STRING" id="692275.M3CJ00"/>
<keyword evidence="3" id="KW-0418">Kinase</keyword>
<name>M3CJ00_SPHMS</name>
<dbReference type="OrthoDB" id="2139957at2759"/>
<dbReference type="GO" id="GO:0005829">
    <property type="term" value="C:cytosol"/>
    <property type="evidence" value="ECO:0007669"/>
    <property type="project" value="TreeGrafter"/>
</dbReference>
<dbReference type="GO" id="GO:0004371">
    <property type="term" value="F:glycerone kinase activity"/>
    <property type="evidence" value="ECO:0007669"/>
    <property type="project" value="UniProtKB-EC"/>
</dbReference>
<dbReference type="Pfam" id="PF02734">
    <property type="entry name" value="Dak2"/>
    <property type="match status" value="1"/>
</dbReference>
<keyword evidence="4" id="KW-0067">ATP-binding</keyword>
<dbReference type="InterPro" id="IPR004007">
    <property type="entry name" value="DhaL_dom"/>
</dbReference>
<evidence type="ECO:0000256" key="3">
    <source>
        <dbReference type="ARBA" id="ARBA00022777"/>
    </source>
</evidence>
<evidence type="ECO:0000313" key="9">
    <source>
        <dbReference type="EMBL" id="EMF13778.1"/>
    </source>
</evidence>
<keyword evidence="10" id="KW-1185">Reference proteome</keyword>
<dbReference type="OMA" id="YCIYLTA"/>
<dbReference type="AlphaFoldDB" id="M3CJ00"/>
<dbReference type="SUPFAM" id="SSF101473">
    <property type="entry name" value="DhaL-like"/>
    <property type="match status" value="1"/>
</dbReference>
<evidence type="ECO:0000256" key="1">
    <source>
        <dbReference type="ARBA" id="ARBA00022679"/>
    </source>
</evidence>
<evidence type="ECO:0000256" key="5">
    <source>
        <dbReference type="ARBA" id="ARBA00047974"/>
    </source>
</evidence>
<dbReference type="FunFam" id="1.25.40.340:FF:000001">
    <property type="entry name" value="Dihydroxyacetone kinase 1"/>
    <property type="match status" value="1"/>
</dbReference>
<proteinExistence type="predicted"/>
<evidence type="ECO:0000256" key="2">
    <source>
        <dbReference type="ARBA" id="ARBA00022741"/>
    </source>
</evidence>
<evidence type="ECO:0000256" key="6">
    <source>
        <dbReference type="ARBA" id="ARBA00048898"/>
    </source>
</evidence>
<gene>
    <name evidence="9" type="ORF">SEPMUDRAFT_148967</name>
</gene>
<dbReference type="HOGENOM" id="CLU_515926_0_0_1"/>
<dbReference type="GO" id="GO:0050354">
    <property type="term" value="F:triokinase activity"/>
    <property type="evidence" value="ECO:0007669"/>
    <property type="project" value="UniProtKB-EC"/>
</dbReference>
<keyword evidence="1" id="KW-0808">Transferase</keyword>
<feature type="region of interest" description="Disordered" evidence="7">
    <location>
        <begin position="296"/>
        <end position="316"/>
    </location>
</feature>
<dbReference type="GO" id="GO:0019563">
    <property type="term" value="P:glycerol catabolic process"/>
    <property type="evidence" value="ECO:0007669"/>
    <property type="project" value="TreeGrafter"/>
</dbReference>
<dbReference type="SMART" id="SM01120">
    <property type="entry name" value="Dak2"/>
    <property type="match status" value="1"/>
</dbReference>
<dbReference type="InterPro" id="IPR050861">
    <property type="entry name" value="Dihydroxyacetone_Kinase"/>
</dbReference>
<comment type="catalytic activity">
    <reaction evidence="5">
        <text>D-glyceraldehyde + ATP = D-glyceraldehyde 3-phosphate + ADP + H(+)</text>
        <dbReference type="Rhea" id="RHEA:13941"/>
        <dbReference type="ChEBI" id="CHEBI:15378"/>
        <dbReference type="ChEBI" id="CHEBI:17378"/>
        <dbReference type="ChEBI" id="CHEBI:30616"/>
        <dbReference type="ChEBI" id="CHEBI:59776"/>
        <dbReference type="ChEBI" id="CHEBI:456216"/>
        <dbReference type="EC" id="2.7.1.28"/>
    </reaction>
</comment>
<evidence type="ECO:0000256" key="7">
    <source>
        <dbReference type="SAM" id="MobiDB-lite"/>
    </source>
</evidence>
<dbReference type="GeneID" id="27902397"/>
<dbReference type="InterPro" id="IPR036117">
    <property type="entry name" value="DhaL_dom_sf"/>
</dbReference>
<feature type="domain" description="DhaL" evidence="8">
    <location>
        <begin position="327"/>
        <end position="515"/>
    </location>
</feature>
<accession>M3CJ00</accession>
<dbReference type="PROSITE" id="PS51480">
    <property type="entry name" value="DHAL"/>
    <property type="match status" value="1"/>
</dbReference>